<protein>
    <submittedName>
        <fullName evidence="8">Arylsulfatase A</fullName>
        <ecNumber evidence="8">3.1.6.8</ecNumber>
    </submittedName>
</protein>
<dbReference type="PROSITE" id="PS00523">
    <property type="entry name" value="SULFATASE_1"/>
    <property type="match status" value="1"/>
</dbReference>
<dbReference type="EMBL" id="JACHGY010000001">
    <property type="protein sequence ID" value="MBB6431696.1"/>
    <property type="molecule type" value="Genomic_DNA"/>
</dbReference>
<dbReference type="InterPro" id="IPR050738">
    <property type="entry name" value="Sulfatase"/>
</dbReference>
<dbReference type="Proteomes" id="UP000541810">
    <property type="component" value="Unassembled WGS sequence"/>
</dbReference>
<evidence type="ECO:0000256" key="1">
    <source>
        <dbReference type="ARBA" id="ARBA00008779"/>
    </source>
</evidence>
<dbReference type="InterPro" id="IPR024607">
    <property type="entry name" value="Sulfatase_CS"/>
</dbReference>
<evidence type="ECO:0000256" key="3">
    <source>
        <dbReference type="ARBA" id="ARBA00022801"/>
    </source>
</evidence>
<organism evidence="8 9">
    <name type="scientific">Algisphaera agarilytica</name>
    <dbReference type="NCBI Taxonomy" id="1385975"/>
    <lineage>
        <taxon>Bacteria</taxon>
        <taxon>Pseudomonadati</taxon>
        <taxon>Planctomycetota</taxon>
        <taxon>Phycisphaerae</taxon>
        <taxon>Phycisphaerales</taxon>
        <taxon>Phycisphaeraceae</taxon>
        <taxon>Algisphaera</taxon>
    </lineage>
</organism>
<evidence type="ECO:0000256" key="5">
    <source>
        <dbReference type="SAM" id="MobiDB-lite"/>
    </source>
</evidence>
<keyword evidence="2" id="KW-0479">Metal-binding</keyword>
<dbReference type="GO" id="GO:0046872">
    <property type="term" value="F:metal ion binding"/>
    <property type="evidence" value="ECO:0007669"/>
    <property type="project" value="UniProtKB-KW"/>
</dbReference>
<evidence type="ECO:0000313" key="9">
    <source>
        <dbReference type="Proteomes" id="UP000541810"/>
    </source>
</evidence>
<dbReference type="PANTHER" id="PTHR42693">
    <property type="entry name" value="ARYLSULFATASE FAMILY MEMBER"/>
    <property type="match status" value="1"/>
</dbReference>
<dbReference type="SUPFAM" id="SSF53649">
    <property type="entry name" value="Alkaline phosphatase-like"/>
    <property type="match status" value="1"/>
</dbReference>
<dbReference type="CDD" id="cd16143">
    <property type="entry name" value="ARS_like"/>
    <property type="match status" value="1"/>
</dbReference>
<evidence type="ECO:0000256" key="2">
    <source>
        <dbReference type="ARBA" id="ARBA00022723"/>
    </source>
</evidence>
<feature type="chain" id="PRO_5030552714" evidence="6">
    <location>
        <begin position="21"/>
        <end position="563"/>
    </location>
</feature>
<dbReference type="PROSITE" id="PS00149">
    <property type="entry name" value="SULFATASE_2"/>
    <property type="match status" value="1"/>
</dbReference>
<feature type="domain" description="Sulfatase N-terminal" evidence="7">
    <location>
        <begin position="28"/>
        <end position="429"/>
    </location>
</feature>
<dbReference type="InterPro" id="IPR000917">
    <property type="entry name" value="Sulfatase_N"/>
</dbReference>
<dbReference type="Pfam" id="PF00884">
    <property type="entry name" value="Sulfatase"/>
    <property type="match status" value="1"/>
</dbReference>
<evidence type="ECO:0000256" key="6">
    <source>
        <dbReference type="SAM" id="SignalP"/>
    </source>
</evidence>
<comment type="similarity">
    <text evidence="1">Belongs to the sulfatase family.</text>
</comment>
<proteinExistence type="inferred from homology"/>
<evidence type="ECO:0000313" key="8">
    <source>
        <dbReference type="EMBL" id="MBB6431696.1"/>
    </source>
</evidence>
<dbReference type="AlphaFoldDB" id="A0A7X0H9I1"/>
<evidence type="ECO:0000256" key="4">
    <source>
        <dbReference type="ARBA" id="ARBA00022837"/>
    </source>
</evidence>
<keyword evidence="3 8" id="KW-0378">Hydrolase</keyword>
<keyword evidence="4" id="KW-0106">Calcium</keyword>
<sequence>MMRHALHALLALLFAVPLSAGNLDPARPNVIVIYYDDMGWGDMGANVASEFAVPEGSKYLEAGAKSLTPYLDALAAQGMRFTNGHSADGVCTPSRYALMTGRYCWRTWLKRGVTGGYSPSLMQPDEFTVGKMFQKQGYRTAMVGKWHIGMEFQDREGNAVKIPKYSAEVLAKDQIDFSRPVLDTPMHTSGFDYFFGTSASLDMPPYAWLETRGDDVHLLVDGALVIEGEVDFTQGRVAMNADLDERKGLREEIQAFARDGVIDPTFVFADYLQIQAAKVAEVIAEREADGQPFFIYVPMPAPHTPHTVQPEFVGSAGWTYGDYVVQTDYYTGKIIEALGDPADPKRLAANTVVFVTSDNGPENIAYHSSLENNHDANGPYAGRKRDSYEGGTRVPFVVRWPGVAEPGSVTDHLCWQGDIIPTLAEHLGVELGEREAPDAESFLPVLRGQAMPEGRRQAIIQHSSRGQFAIVEHTGRWKLIDGTGGGGNKTTGDADNQETLVAGTLRGEPKQLFDLKADPGERENLLKNPSPSVQKTAKDLYNLLNQIRGDAEWGTDGSSWPDR</sequence>
<feature type="region of interest" description="Disordered" evidence="5">
    <location>
        <begin position="367"/>
        <end position="386"/>
    </location>
</feature>
<dbReference type="GO" id="GO:0004098">
    <property type="term" value="F:cerebroside-sulfatase activity"/>
    <property type="evidence" value="ECO:0007669"/>
    <property type="project" value="UniProtKB-EC"/>
</dbReference>
<name>A0A7X0H9I1_9BACT</name>
<accession>A0A7X0H9I1</accession>
<dbReference type="GO" id="GO:0004065">
    <property type="term" value="F:arylsulfatase activity"/>
    <property type="evidence" value="ECO:0007669"/>
    <property type="project" value="TreeGrafter"/>
</dbReference>
<reference evidence="8 9" key="1">
    <citation type="submission" date="2020-08" db="EMBL/GenBank/DDBJ databases">
        <title>Genomic Encyclopedia of Type Strains, Phase IV (KMG-IV): sequencing the most valuable type-strain genomes for metagenomic binning, comparative biology and taxonomic classification.</title>
        <authorList>
            <person name="Goeker M."/>
        </authorList>
    </citation>
    <scope>NUCLEOTIDE SEQUENCE [LARGE SCALE GENOMIC DNA]</scope>
    <source>
        <strain evidence="8 9">DSM 103725</strain>
    </source>
</reference>
<keyword evidence="6" id="KW-0732">Signal</keyword>
<keyword evidence="9" id="KW-1185">Reference proteome</keyword>
<evidence type="ECO:0000259" key="7">
    <source>
        <dbReference type="Pfam" id="PF00884"/>
    </source>
</evidence>
<feature type="signal peptide" evidence="6">
    <location>
        <begin position="1"/>
        <end position="20"/>
    </location>
</feature>
<dbReference type="InterPro" id="IPR017850">
    <property type="entry name" value="Alkaline_phosphatase_core_sf"/>
</dbReference>
<dbReference type="EC" id="3.1.6.8" evidence="8"/>
<dbReference type="PANTHER" id="PTHR42693:SF53">
    <property type="entry name" value="ENDO-4-O-SULFATASE"/>
    <property type="match status" value="1"/>
</dbReference>
<dbReference type="RefSeq" id="WP_184679146.1">
    <property type="nucleotide sequence ID" value="NZ_JACHGY010000001.1"/>
</dbReference>
<dbReference type="Gene3D" id="3.40.720.10">
    <property type="entry name" value="Alkaline Phosphatase, subunit A"/>
    <property type="match status" value="1"/>
</dbReference>
<dbReference type="Gene3D" id="3.30.1120.10">
    <property type="match status" value="1"/>
</dbReference>
<comment type="caution">
    <text evidence="8">The sequence shown here is derived from an EMBL/GenBank/DDBJ whole genome shotgun (WGS) entry which is preliminary data.</text>
</comment>
<gene>
    <name evidence="8" type="ORF">HNQ40_003502</name>
</gene>